<gene>
    <name evidence="3" type="ORF">C9994_10105</name>
</gene>
<dbReference type="EMBL" id="PYVU01000084">
    <property type="protein sequence ID" value="PTB95823.1"/>
    <property type="molecule type" value="Genomic_DNA"/>
</dbReference>
<dbReference type="InterPro" id="IPR001509">
    <property type="entry name" value="Epimerase_deHydtase"/>
</dbReference>
<dbReference type="PANTHER" id="PTHR43000">
    <property type="entry name" value="DTDP-D-GLUCOSE 4,6-DEHYDRATASE-RELATED"/>
    <property type="match status" value="1"/>
</dbReference>
<accession>A0A2T4DPT2</accession>
<sequence>MKNNTIFITGGLGFIASRLTKKLLSQNYKVVSIDNFSTGSIKNIEEFKNDPNFSFIRGDANNYNALYHVFYNFKPDYVFHYAAYVGVLRTLNNPLQVLQDIKGFENILELSRDFNVKKILFSSSSEVYGEPVELPQNEHTTPLNSKLPYAVVKNVGEVFLKTYQSEFGLDYTIFRFFNTYGPHQSKDFVISKFLDLALNNQPITVYGDGLQTRTFCFIEDNLDATVAAMTDERSKGEIYNIGSSAEITVIDLARLIIKLTNSNSEILHLPPLKEGDMQRRKPNNNKMIDELLNGKQLVGLEDGLKETIKWFKEINE</sequence>
<organism evidence="3 4">
    <name type="scientific">Marivirga lumbricoides</name>
    <dbReference type="NCBI Taxonomy" id="1046115"/>
    <lineage>
        <taxon>Bacteria</taxon>
        <taxon>Pseudomonadati</taxon>
        <taxon>Bacteroidota</taxon>
        <taxon>Cytophagia</taxon>
        <taxon>Cytophagales</taxon>
        <taxon>Marivirgaceae</taxon>
        <taxon>Marivirga</taxon>
    </lineage>
</organism>
<dbReference type="AlphaFoldDB" id="A0A2T4DPT2"/>
<dbReference type="Pfam" id="PF01370">
    <property type="entry name" value="Epimerase"/>
    <property type="match status" value="1"/>
</dbReference>
<reference evidence="3 4" key="1">
    <citation type="submission" date="2018-03" db="EMBL/GenBank/DDBJ databases">
        <title>Cross-interface Injection: A General Nanoliter Liquid Handling Method Applied to Single Cells Genome Amplification Automated Nanoliter Liquid Handling Applied to Single Cell Multiple Displacement Amplification.</title>
        <authorList>
            <person name="Yun J."/>
            <person name="Xu P."/>
            <person name="Xu J."/>
            <person name="Dai X."/>
            <person name="Wang Y."/>
            <person name="Zheng X."/>
            <person name="Cao C."/>
            <person name="Yi Q."/>
            <person name="Zhu Y."/>
            <person name="Wang L."/>
            <person name="Dong Z."/>
            <person name="Huang Y."/>
            <person name="Huang L."/>
            <person name="Du W."/>
        </authorList>
    </citation>
    <scope>NUCLEOTIDE SEQUENCE [LARGE SCALE GENOMIC DNA]</scope>
    <source>
        <strain evidence="3 4">Z-D1-2</strain>
    </source>
</reference>
<evidence type="ECO:0000313" key="3">
    <source>
        <dbReference type="EMBL" id="PTB95823.1"/>
    </source>
</evidence>
<feature type="domain" description="NAD-dependent epimerase/dehydratase" evidence="2">
    <location>
        <begin position="6"/>
        <end position="242"/>
    </location>
</feature>
<evidence type="ECO:0000259" key="2">
    <source>
        <dbReference type="Pfam" id="PF01370"/>
    </source>
</evidence>
<proteinExistence type="inferred from homology"/>
<evidence type="ECO:0000313" key="4">
    <source>
        <dbReference type="Proteomes" id="UP000240608"/>
    </source>
</evidence>
<protein>
    <submittedName>
        <fullName evidence="3">Epimerase</fullName>
    </submittedName>
</protein>
<evidence type="ECO:0000256" key="1">
    <source>
        <dbReference type="ARBA" id="ARBA00007637"/>
    </source>
</evidence>
<dbReference type="Proteomes" id="UP000240608">
    <property type="component" value="Unassembled WGS sequence"/>
</dbReference>
<name>A0A2T4DPT2_9BACT</name>
<dbReference type="InterPro" id="IPR036291">
    <property type="entry name" value="NAD(P)-bd_dom_sf"/>
</dbReference>
<comment type="caution">
    <text evidence="3">The sequence shown here is derived from an EMBL/GenBank/DDBJ whole genome shotgun (WGS) entry which is preliminary data.</text>
</comment>
<dbReference type="Gene3D" id="3.40.50.720">
    <property type="entry name" value="NAD(P)-binding Rossmann-like Domain"/>
    <property type="match status" value="1"/>
</dbReference>
<dbReference type="SUPFAM" id="SSF51735">
    <property type="entry name" value="NAD(P)-binding Rossmann-fold domains"/>
    <property type="match status" value="1"/>
</dbReference>
<comment type="similarity">
    <text evidence="1">Belongs to the NAD(P)-dependent epimerase/dehydratase family.</text>
</comment>